<dbReference type="SUPFAM" id="SSF53756">
    <property type="entry name" value="UDP-Glycosyltransferase/glycogen phosphorylase"/>
    <property type="match status" value="1"/>
</dbReference>
<evidence type="ECO:0000256" key="3">
    <source>
        <dbReference type="ARBA" id="ARBA00022679"/>
    </source>
</evidence>
<proteinExistence type="inferred from homology"/>
<evidence type="ECO:0000256" key="5">
    <source>
        <dbReference type="RuleBase" id="RU362057"/>
    </source>
</evidence>
<dbReference type="Pfam" id="PF00201">
    <property type="entry name" value="UDPGT"/>
    <property type="match status" value="1"/>
</dbReference>
<dbReference type="CDD" id="cd03784">
    <property type="entry name" value="GT1_Gtf-like"/>
    <property type="match status" value="1"/>
</dbReference>
<dbReference type="FunFam" id="3.40.50.2000:FF:000095">
    <property type="entry name" value="Glycosyltransferase"/>
    <property type="match status" value="1"/>
</dbReference>
<gene>
    <name evidence="6" type="ORF">ILEXP_LOCUS46795</name>
</gene>
<dbReference type="PANTHER" id="PTHR48048:SF30">
    <property type="entry name" value="GLYCOSYLTRANSFERASE"/>
    <property type="match status" value="1"/>
</dbReference>
<dbReference type="FunFam" id="3.40.50.2000:FF:000020">
    <property type="entry name" value="Glycosyltransferase"/>
    <property type="match status" value="1"/>
</dbReference>
<dbReference type="PANTHER" id="PTHR48048">
    <property type="entry name" value="GLYCOSYLTRANSFERASE"/>
    <property type="match status" value="1"/>
</dbReference>
<keyword evidence="7" id="KW-1185">Reference proteome</keyword>
<evidence type="ECO:0000256" key="2">
    <source>
        <dbReference type="ARBA" id="ARBA00022676"/>
    </source>
</evidence>
<protein>
    <recommendedName>
        <fullName evidence="5">Glycosyltransferase</fullName>
        <ecNumber evidence="5">2.4.1.-</ecNumber>
    </recommendedName>
</protein>
<reference evidence="6 7" key="1">
    <citation type="submission" date="2024-02" db="EMBL/GenBank/DDBJ databases">
        <authorList>
            <person name="Vignale AGUSTIN F."/>
            <person name="Sosa J E."/>
            <person name="Modenutti C."/>
        </authorList>
    </citation>
    <scope>NUCLEOTIDE SEQUENCE [LARGE SCALE GENOMIC DNA]</scope>
</reference>
<dbReference type="EC" id="2.4.1.-" evidence="5"/>
<dbReference type="EMBL" id="CAUOFW020006946">
    <property type="protein sequence ID" value="CAK9176927.1"/>
    <property type="molecule type" value="Genomic_DNA"/>
</dbReference>
<dbReference type="Gene3D" id="3.40.50.2000">
    <property type="entry name" value="Glycogen Phosphorylase B"/>
    <property type="match status" value="2"/>
</dbReference>
<dbReference type="PROSITE" id="PS00018">
    <property type="entry name" value="EF_HAND_1"/>
    <property type="match status" value="1"/>
</dbReference>
<name>A0ABC8U593_9AQUA</name>
<comment type="caution">
    <text evidence="6">The sequence shown here is derived from an EMBL/GenBank/DDBJ whole genome shotgun (WGS) entry which is preliminary data.</text>
</comment>
<dbReference type="Proteomes" id="UP001642360">
    <property type="component" value="Unassembled WGS sequence"/>
</dbReference>
<dbReference type="InterPro" id="IPR018247">
    <property type="entry name" value="EF_Hand_1_Ca_BS"/>
</dbReference>
<evidence type="ECO:0000313" key="6">
    <source>
        <dbReference type="EMBL" id="CAK9176927.1"/>
    </source>
</evidence>
<sequence length="468" mass="51416">MEDTIVLYPSPGIGHLVSTVELGKLILTHQPSFSIIIFITDAPYNTGTTGPYISRVSATCPSITFHHLPTISPPPKFTFFEDLAFEVPRLNNPNVHQALQTISQKSKLKAFIIDFFCNASFEVSTSLNIPTYYFYTSGAFVLTIFFYLPTIDKTTTGIKDLSYVEVPGAPPLSPSAFPEVFLHRNSVGYKNFVDTANNMAKSSGIITNTFESLEPRAVKAISEGKCITNGPTPPVYYIGPLIASNAKTNAKSGSEDECLTWLNSQPSQSVVFLCFGSNGVFIEEQLKEMAVGLENSGNRFLWVVRSPPTNDKASSTSSEPDLDALLPEGFLERTKDRGLVVKAWAPQLDVLSHDSVGGFVTHCGWNSVLEAVCSGVPMVTWPLYAEQRLNRVFLVEEMKVALPLDESEDGFVSSAELERRVRELMDSESGKAVRDQVKAMRDEARAALAENGSSRVALERLTESWKQG</sequence>
<evidence type="ECO:0000313" key="7">
    <source>
        <dbReference type="Proteomes" id="UP001642360"/>
    </source>
</evidence>
<dbReference type="InterPro" id="IPR050481">
    <property type="entry name" value="UDP-glycosyltransf_plant"/>
</dbReference>
<evidence type="ECO:0000256" key="4">
    <source>
        <dbReference type="RuleBase" id="RU003718"/>
    </source>
</evidence>
<dbReference type="InterPro" id="IPR002213">
    <property type="entry name" value="UDP_glucos_trans"/>
</dbReference>
<organism evidence="6 7">
    <name type="scientific">Ilex paraguariensis</name>
    <name type="common">yerba mate</name>
    <dbReference type="NCBI Taxonomy" id="185542"/>
    <lineage>
        <taxon>Eukaryota</taxon>
        <taxon>Viridiplantae</taxon>
        <taxon>Streptophyta</taxon>
        <taxon>Embryophyta</taxon>
        <taxon>Tracheophyta</taxon>
        <taxon>Spermatophyta</taxon>
        <taxon>Magnoliopsida</taxon>
        <taxon>eudicotyledons</taxon>
        <taxon>Gunneridae</taxon>
        <taxon>Pentapetalae</taxon>
        <taxon>asterids</taxon>
        <taxon>campanulids</taxon>
        <taxon>Aquifoliales</taxon>
        <taxon>Aquifoliaceae</taxon>
        <taxon>Ilex</taxon>
    </lineage>
</organism>
<keyword evidence="3 4" id="KW-0808">Transferase</keyword>
<keyword evidence="2 4" id="KW-0328">Glycosyltransferase</keyword>
<accession>A0ABC8U593</accession>
<comment type="similarity">
    <text evidence="1 4">Belongs to the UDP-glycosyltransferase family.</text>
</comment>
<dbReference type="InterPro" id="IPR035595">
    <property type="entry name" value="UDP_glycos_trans_CS"/>
</dbReference>
<dbReference type="AlphaFoldDB" id="A0ABC8U593"/>
<evidence type="ECO:0000256" key="1">
    <source>
        <dbReference type="ARBA" id="ARBA00009995"/>
    </source>
</evidence>
<dbReference type="GO" id="GO:0035251">
    <property type="term" value="F:UDP-glucosyltransferase activity"/>
    <property type="evidence" value="ECO:0007669"/>
    <property type="project" value="UniProtKB-ARBA"/>
</dbReference>
<dbReference type="PROSITE" id="PS00375">
    <property type="entry name" value="UDPGT"/>
    <property type="match status" value="1"/>
</dbReference>